<evidence type="ECO:0000259" key="12">
    <source>
        <dbReference type="PROSITE" id="PS00486"/>
    </source>
</evidence>
<keyword evidence="4" id="KW-0227">DNA damage</keyword>
<evidence type="ECO:0000313" key="14">
    <source>
        <dbReference type="Proteomes" id="UP000008912"/>
    </source>
</evidence>
<dbReference type="Gene3D" id="3.40.50.300">
    <property type="entry name" value="P-loop containing nucleotide triphosphate hydrolases"/>
    <property type="match status" value="1"/>
</dbReference>
<proteinExistence type="inferred from homology"/>
<name>A0A7N5J8F7_AILME</name>
<dbReference type="FunFam" id="1.10.1420.10:FF:000004">
    <property type="entry name" value="DNA mismatch repair protein Msh3"/>
    <property type="match status" value="1"/>
</dbReference>
<feature type="region of interest" description="Disordered" evidence="11">
    <location>
        <begin position="1"/>
        <end position="48"/>
    </location>
</feature>
<dbReference type="NCBIfam" id="NF003810">
    <property type="entry name" value="PRK05399.1"/>
    <property type="match status" value="1"/>
</dbReference>
<keyword evidence="3" id="KW-0547">Nucleotide-binding</keyword>
<keyword evidence="6" id="KW-0238">DNA-binding</keyword>
<dbReference type="SUPFAM" id="SSF53150">
    <property type="entry name" value="DNA repair protein MutS, domain II"/>
    <property type="match status" value="1"/>
</dbReference>
<evidence type="ECO:0000256" key="10">
    <source>
        <dbReference type="SAM" id="Coils"/>
    </source>
</evidence>
<gene>
    <name evidence="13" type="primary">MSH3</name>
</gene>
<dbReference type="PROSITE" id="PS00486">
    <property type="entry name" value="DNA_MISMATCH_REPAIR_2"/>
    <property type="match status" value="1"/>
</dbReference>
<dbReference type="Gene3D" id="1.10.1420.10">
    <property type="match status" value="2"/>
</dbReference>
<keyword evidence="10" id="KW-0175">Coiled coil</keyword>
<evidence type="ECO:0000256" key="7">
    <source>
        <dbReference type="ARBA" id="ARBA00023204"/>
    </source>
</evidence>
<comment type="function">
    <text evidence="8">Component of the post-replicative DNA mismatch repair system (MMR). Heterodimerizes with MSH2 to form MutS beta which binds to DNA mismatches thereby initiating DNA repair. When bound, the MutS beta heterodimer bends the DNA helix and shields approximately 20 base pairs. MutS beta recognizes large insertion-deletion loops (IDL) up to 13 nucleotides long. After mismatch binding, forms a ternary complex with the MutL alpha heterodimer, which is thought to be responsible for directing the downstream MMR events, including strand discrimination, excision, and resynthesis.</text>
</comment>
<reference evidence="13" key="2">
    <citation type="submission" date="2025-08" db="UniProtKB">
        <authorList>
            <consortium name="Ensembl"/>
        </authorList>
    </citation>
    <scope>IDENTIFICATION</scope>
</reference>
<dbReference type="InterPro" id="IPR027417">
    <property type="entry name" value="P-loop_NTPase"/>
</dbReference>
<dbReference type="Pfam" id="PF01624">
    <property type="entry name" value="MutS_I"/>
    <property type="match status" value="1"/>
</dbReference>
<evidence type="ECO:0000256" key="8">
    <source>
        <dbReference type="ARBA" id="ARBA00059749"/>
    </source>
</evidence>
<keyword evidence="2" id="KW-0597">Phosphoprotein</keyword>
<feature type="region of interest" description="Disordered" evidence="11">
    <location>
        <begin position="193"/>
        <end position="280"/>
    </location>
</feature>
<organism evidence="13 14">
    <name type="scientific">Ailuropoda melanoleuca</name>
    <name type="common">Giant panda</name>
    <dbReference type="NCBI Taxonomy" id="9646"/>
    <lineage>
        <taxon>Eukaryota</taxon>
        <taxon>Metazoa</taxon>
        <taxon>Chordata</taxon>
        <taxon>Craniata</taxon>
        <taxon>Vertebrata</taxon>
        <taxon>Euteleostomi</taxon>
        <taxon>Mammalia</taxon>
        <taxon>Eutheria</taxon>
        <taxon>Laurasiatheria</taxon>
        <taxon>Carnivora</taxon>
        <taxon>Caniformia</taxon>
        <taxon>Ursidae</taxon>
        <taxon>Ailuropoda</taxon>
    </lineage>
</organism>
<protein>
    <submittedName>
        <fullName evidence="13">MutS homolog 3</fullName>
    </submittedName>
</protein>
<dbReference type="SMART" id="SM00534">
    <property type="entry name" value="MUTSac"/>
    <property type="match status" value="1"/>
</dbReference>
<sequence>MADVSPGPAPVSSGPKTDPPPPAAKCLRDPALVPRSKAARASSPKPIYTLPGRYLSGGQGRSPFLPMPMFWDTAAMQFSVRTMTAAANSSQAHQTRISPSELGAKAQPPRLLDPICAAETPPPTPAHGRVVTCSRPRTPGTCGRGLALPAGPCAGGVTLCPAMSSRKLVSGRAAATGPAPAGQAVLSRFFQSTGSLNSTSSPTGAVEKADPDPDSDSAAPLASTFPPQLPPHVVAEIGSNKKRPLESDGPVQKKAKKVQEKEGRSDSIMSGNSEPKKSLRTKSVLKSLEKLKEFCCDSAVPQKRVQTEPSQERFAVLPKCTDFDDINHLRAKKAVSCEDSKSRVSQKIAARELNIYCHLDHNFMTASIPTHRLFVHVRRLVAKGYKVGVVKQTETAALKAVGDNRSSLFSRKLTALYTKSTLIGEDVNPLVKVDDAVNVDEIITDSSTSFLLCICENKENIKDKKKGNIFIGIVGVQPATGEVVFDSFQDSASRSELETRILCLQPVELLLPSHLSEQTEALIHRATAASVRDDRIRVERMDNMYFDYSHAFQAVTEFYAKDAVDIQASQSFSGIINLEKPVICSLAAIIRYLKEFNLEKVLSKPKNFKQLSGEMEFMTINGTTLRNLEILQNQTDMKTKGSLLWVLDHTKTSFGRRKLKKWVTQPLLKLREINARLDAVSEVLHSESSVFGQIENHLRKLPDIERGLCSIYHKKCSTQEFFLIVKTLYHLKSEFQALIPAVNSHVRSDLLQTFILEIPELLSPVEHYLRILNEQAAKTGDKTELFKDLTDFPLIKKRKDEIQEVTDKIQIHLQEIRKILKNPSIRYVTVSGQEFMIEMKNSAVSCIPTDWVKVGSTKAVSRFHSPFIVENYRHLNQLREQLVLDCSAEWLDFLENFSEHYHSLCKAVHHLATIDCIFSLAKVAKQGDYCRPTLQEERKIVIKNGRHPVIDVLLGEQDQYVPNSTNLSGDSERVMIITGPNMGGKSSYIKQVALITVMAQIGSYVPAEEATIGIVDGIFTRMGAADNIYKGQSTFMEELTDTAEIIRQATSQSLVILDELGRGTSTHDGIAIAYATLEHFIRDVKSLTLFVTHYPPVCELEKSYLQQVGNYHMGFLVNEDESKEDPGEEQVPDFVTFLYQITRGIAARSYGLNVAKLADVPGEILTKAASKSKELEGLVNMKRKRLKCFAKLWMINDAKDLQKWREEFEMEEIPGFSS</sequence>
<feature type="coiled-coil region" evidence="10">
    <location>
        <begin position="795"/>
        <end position="822"/>
    </location>
</feature>
<dbReference type="InterPro" id="IPR045076">
    <property type="entry name" value="MutS"/>
</dbReference>
<dbReference type="PANTHER" id="PTHR11361:SF122">
    <property type="entry name" value="DNA MISMATCH REPAIR PROTEIN MSH3"/>
    <property type="match status" value="1"/>
</dbReference>
<dbReference type="FunFam" id="1.10.1420.10:FF:000010">
    <property type="entry name" value="DNA mismatch repair protein"/>
    <property type="match status" value="1"/>
</dbReference>
<dbReference type="Proteomes" id="UP000008912">
    <property type="component" value="Unassembled WGS sequence"/>
</dbReference>
<feature type="compositionally biased region" description="Polar residues" evidence="11">
    <location>
        <begin position="193"/>
        <end position="203"/>
    </location>
</feature>
<dbReference type="GeneTree" id="ENSGT00550000074949"/>
<dbReference type="InterPro" id="IPR036187">
    <property type="entry name" value="DNA_mismatch_repair_MutS_sf"/>
</dbReference>
<evidence type="ECO:0000256" key="1">
    <source>
        <dbReference type="ARBA" id="ARBA00007094"/>
    </source>
</evidence>
<dbReference type="InterPro" id="IPR000432">
    <property type="entry name" value="DNA_mismatch_repair_MutS_C"/>
</dbReference>
<comment type="subunit">
    <text evidence="9">Component of the DNA mismatch repair (MMR) complex composed at least of MSH2, MSH3, MSH6, PMS1 and MLH1. Heterodimer consisting of MSH2-MSH3 (MutS beta). Forms a ternary complex with MutL alpha (MLH1-PMS1). Interacts with EXO1. Interacts with MCM9.</text>
</comment>
<dbReference type="SUPFAM" id="SSF48334">
    <property type="entry name" value="DNA repair protein MutS, domain III"/>
    <property type="match status" value="1"/>
</dbReference>
<dbReference type="GO" id="GO:0006298">
    <property type="term" value="P:mismatch repair"/>
    <property type="evidence" value="ECO:0007669"/>
    <property type="project" value="InterPro"/>
</dbReference>
<keyword evidence="7" id="KW-0234">DNA repair</keyword>
<dbReference type="SUPFAM" id="SSF55271">
    <property type="entry name" value="DNA repair protein MutS, domain I"/>
    <property type="match status" value="1"/>
</dbReference>
<reference evidence="13" key="3">
    <citation type="submission" date="2025-09" db="UniProtKB">
        <authorList>
            <consortium name="Ensembl"/>
        </authorList>
    </citation>
    <scope>IDENTIFICATION</scope>
</reference>
<evidence type="ECO:0000313" key="13">
    <source>
        <dbReference type="Ensembl" id="ENSAMEP00000021575.1"/>
    </source>
</evidence>
<dbReference type="GO" id="GO:0016447">
    <property type="term" value="P:somatic recombination of immunoglobulin gene segments"/>
    <property type="evidence" value="ECO:0007669"/>
    <property type="project" value="TreeGrafter"/>
</dbReference>
<dbReference type="InterPro" id="IPR036678">
    <property type="entry name" value="MutS_con_dom_sf"/>
</dbReference>
<dbReference type="SUPFAM" id="SSF52540">
    <property type="entry name" value="P-loop containing nucleoside triphosphate hydrolases"/>
    <property type="match status" value="1"/>
</dbReference>
<dbReference type="Pfam" id="PF05192">
    <property type="entry name" value="MutS_III"/>
    <property type="match status" value="1"/>
</dbReference>
<keyword evidence="5" id="KW-0067">ATP-binding</keyword>
<dbReference type="GO" id="GO:0005524">
    <property type="term" value="F:ATP binding"/>
    <property type="evidence" value="ECO:0007669"/>
    <property type="project" value="UniProtKB-KW"/>
</dbReference>
<accession>A0A7N5J8F7</accession>
<feature type="domain" description="DNA mismatch repair proteins mutS family" evidence="12">
    <location>
        <begin position="1053"/>
        <end position="1069"/>
    </location>
</feature>
<dbReference type="InterPro" id="IPR007860">
    <property type="entry name" value="DNA_mmatch_repair_MutS_con_dom"/>
</dbReference>
<dbReference type="SMART" id="SM00533">
    <property type="entry name" value="MUTSd"/>
    <property type="match status" value="1"/>
</dbReference>
<evidence type="ECO:0000256" key="5">
    <source>
        <dbReference type="ARBA" id="ARBA00022840"/>
    </source>
</evidence>
<dbReference type="GO" id="GO:0140664">
    <property type="term" value="F:ATP-dependent DNA damage sensor activity"/>
    <property type="evidence" value="ECO:0007669"/>
    <property type="project" value="InterPro"/>
</dbReference>
<evidence type="ECO:0000256" key="3">
    <source>
        <dbReference type="ARBA" id="ARBA00022741"/>
    </source>
</evidence>
<dbReference type="PANTHER" id="PTHR11361">
    <property type="entry name" value="DNA MISMATCH REPAIR PROTEIN MUTS FAMILY MEMBER"/>
    <property type="match status" value="1"/>
</dbReference>
<reference evidence="13 14" key="1">
    <citation type="journal article" date="2010" name="Nature">
        <title>The sequence and de novo assembly of the giant panda genome.</title>
        <authorList>
            <person name="Li R."/>
            <person name="Fan W."/>
            <person name="Tian G."/>
            <person name="Zhu H."/>
            <person name="He L."/>
            <person name="Cai J."/>
            <person name="Huang Q."/>
            <person name="Cai Q."/>
            <person name="Li B."/>
            <person name="Bai Y."/>
            <person name="Zhang Z."/>
            <person name="Zhang Y."/>
            <person name="Wang W."/>
            <person name="Li J."/>
            <person name="Wei F."/>
            <person name="Li H."/>
            <person name="Jian M."/>
            <person name="Li J."/>
            <person name="Zhang Z."/>
            <person name="Nielsen R."/>
            <person name="Li D."/>
            <person name="Gu W."/>
            <person name="Yang Z."/>
            <person name="Xuan Z."/>
            <person name="Ryder O.A."/>
            <person name="Leung F.C."/>
            <person name="Zhou Y."/>
            <person name="Cao J."/>
            <person name="Sun X."/>
            <person name="Fu Y."/>
            <person name="Fang X."/>
            <person name="Guo X."/>
            <person name="Wang B."/>
            <person name="Hou R."/>
            <person name="Shen F."/>
            <person name="Mu B."/>
            <person name="Ni P."/>
            <person name="Lin R."/>
            <person name="Qian W."/>
            <person name="Wang G."/>
            <person name="Yu C."/>
            <person name="Nie W."/>
            <person name="Wang J."/>
            <person name="Wu Z."/>
            <person name="Liang H."/>
            <person name="Min J."/>
            <person name="Wu Q."/>
            <person name="Cheng S."/>
            <person name="Ruan J."/>
            <person name="Wang M."/>
            <person name="Shi Z."/>
            <person name="Wen M."/>
            <person name="Liu B."/>
            <person name="Ren X."/>
            <person name="Zheng H."/>
            <person name="Dong D."/>
            <person name="Cook K."/>
            <person name="Shan G."/>
            <person name="Zhang H."/>
            <person name="Kosiol C."/>
            <person name="Xie X."/>
            <person name="Lu Z."/>
            <person name="Zheng H."/>
            <person name="Li Y."/>
            <person name="Steiner C.C."/>
            <person name="Lam T.T."/>
            <person name="Lin S."/>
            <person name="Zhang Q."/>
            <person name="Li G."/>
            <person name="Tian J."/>
            <person name="Gong T."/>
            <person name="Liu H."/>
            <person name="Zhang D."/>
            <person name="Fang L."/>
            <person name="Ye C."/>
            <person name="Zhang J."/>
            <person name="Hu W."/>
            <person name="Xu A."/>
            <person name="Ren Y."/>
            <person name="Zhang G."/>
            <person name="Bruford M.W."/>
            <person name="Li Q."/>
            <person name="Ma L."/>
            <person name="Guo Y."/>
            <person name="An N."/>
            <person name="Hu Y."/>
            <person name="Zheng Y."/>
            <person name="Shi Y."/>
            <person name="Li Z."/>
            <person name="Liu Q."/>
            <person name="Chen Y."/>
            <person name="Zhao J."/>
            <person name="Qu N."/>
            <person name="Zhao S."/>
            <person name="Tian F."/>
            <person name="Wang X."/>
            <person name="Wang H."/>
            <person name="Xu L."/>
            <person name="Liu X."/>
            <person name="Vinar T."/>
            <person name="Wang Y."/>
            <person name="Lam T.W."/>
            <person name="Yiu S.M."/>
            <person name="Liu S."/>
            <person name="Zhang H."/>
            <person name="Li D."/>
            <person name="Huang Y."/>
            <person name="Wang X."/>
            <person name="Yang G."/>
            <person name="Jiang Z."/>
            <person name="Wang J."/>
            <person name="Qin N."/>
            <person name="Li L."/>
            <person name="Li J."/>
            <person name="Bolund L."/>
            <person name="Kristiansen K."/>
            <person name="Wong G.K."/>
            <person name="Olson M."/>
            <person name="Zhang X."/>
            <person name="Li S."/>
            <person name="Yang H."/>
            <person name="Wang J."/>
            <person name="Wang J."/>
        </authorList>
    </citation>
    <scope>NUCLEOTIDE SEQUENCE [LARGE SCALE GENOMIC DNA]</scope>
</reference>
<dbReference type="Gene3D" id="3.40.1170.10">
    <property type="entry name" value="DNA repair protein MutS, domain I"/>
    <property type="match status" value="1"/>
</dbReference>
<evidence type="ECO:0000256" key="11">
    <source>
        <dbReference type="SAM" id="MobiDB-lite"/>
    </source>
</evidence>
<evidence type="ECO:0000256" key="6">
    <source>
        <dbReference type="ARBA" id="ARBA00023125"/>
    </source>
</evidence>
<dbReference type="GO" id="GO:0005634">
    <property type="term" value="C:nucleus"/>
    <property type="evidence" value="ECO:0007669"/>
    <property type="project" value="TreeGrafter"/>
</dbReference>
<evidence type="ECO:0000256" key="2">
    <source>
        <dbReference type="ARBA" id="ARBA00022553"/>
    </source>
</evidence>
<dbReference type="InterPro" id="IPR007695">
    <property type="entry name" value="DNA_mismatch_repair_MutS-lik_N"/>
</dbReference>
<dbReference type="Pfam" id="PF05188">
    <property type="entry name" value="MutS_II"/>
    <property type="match status" value="1"/>
</dbReference>
<evidence type="ECO:0000256" key="4">
    <source>
        <dbReference type="ARBA" id="ARBA00022763"/>
    </source>
</evidence>
<dbReference type="FunFam" id="3.30.420.110:FF:000005">
    <property type="entry name" value="DNA mismatch repair protein"/>
    <property type="match status" value="1"/>
</dbReference>
<feature type="compositionally biased region" description="Low complexity" evidence="11">
    <location>
        <begin position="1"/>
        <end position="15"/>
    </location>
</feature>
<dbReference type="InterPro" id="IPR007696">
    <property type="entry name" value="DNA_mismatch_repair_MutS_core"/>
</dbReference>
<dbReference type="Ensembl" id="ENSAMET00000044171.1">
    <property type="protein sequence ID" value="ENSAMEP00000021575.1"/>
    <property type="gene ID" value="ENSAMEG00000015754.2"/>
</dbReference>
<dbReference type="AlphaFoldDB" id="A0A7N5J8F7"/>
<dbReference type="GO" id="GO:0006312">
    <property type="term" value="P:mitotic recombination"/>
    <property type="evidence" value="ECO:0007669"/>
    <property type="project" value="TreeGrafter"/>
</dbReference>
<comment type="similarity">
    <text evidence="1">Belongs to the DNA mismatch repair MutS family. MSH3 subfamily.</text>
</comment>
<dbReference type="FunFam" id="3.40.50.300:FF:000917">
    <property type="entry name" value="DNA mismatch repair protein"/>
    <property type="match status" value="1"/>
</dbReference>
<dbReference type="InterPro" id="IPR016151">
    <property type="entry name" value="DNA_mismatch_repair_MutS_N"/>
</dbReference>
<dbReference type="Pfam" id="PF00488">
    <property type="entry name" value="MutS_V"/>
    <property type="match status" value="1"/>
</dbReference>
<keyword evidence="14" id="KW-1185">Reference proteome</keyword>
<dbReference type="GO" id="GO:0030983">
    <property type="term" value="F:mismatched DNA binding"/>
    <property type="evidence" value="ECO:0007669"/>
    <property type="project" value="InterPro"/>
</dbReference>
<evidence type="ECO:0000256" key="9">
    <source>
        <dbReference type="ARBA" id="ARBA00066229"/>
    </source>
</evidence>
<dbReference type="Gene3D" id="3.30.420.110">
    <property type="entry name" value="MutS, connector domain"/>
    <property type="match status" value="1"/>
</dbReference>